<dbReference type="Pfam" id="PF03478">
    <property type="entry name" value="Beta-prop_KIB1-4"/>
    <property type="match status" value="1"/>
</dbReference>
<accession>A0AAN9EIU7</accession>
<dbReference type="AlphaFoldDB" id="A0AAN9EIU7"/>
<evidence type="ECO:0000259" key="2">
    <source>
        <dbReference type="Pfam" id="PF03478"/>
    </source>
</evidence>
<feature type="region of interest" description="Disordered" evidence="1">
    <location>
        <begin position="310"/>
        <end position="335"/>
    </location>
</feature>
<dbReference type="Proteomes" id="UP001372338">
    <property type="component" value="Unassembled WGS sequence"/>
</dbReference>
<gene>
    <name evidence="3" type="ORF">RIF29_37312</name>
</gene>
<protein>
    <recommendedName>
        <fullName evidence="2">KIB1-4 beta-propeller domain-containing protein</fullName>
    </recommendedName>
</protein>
<dbReference type="SUPFAM" id="SSF82171">
    <property type="entry name" value="DPP6 N-terminal domain-like"/>
    <property type="match status" value="1"/>
</dbReference>
<dbReference type="InterPro" id="IPR005174">
    <property type="entry name" value="KIB1-4_b-propeller"/>
</dbReference>
<keyword evidence="4" id="KW-1185">Reference proteome</keyword>
<sequence>MRAFSFPQDIIMLFDRELPLDLWVCEIVKHLDSPKDYLRFRATCKSWNLNLPKIPNHMKLSVPQLMLPFGYETDGILQVKPDFFHSSLPVDMPDTLFRGSGFGWLISVGLDGLIRMLNPHTKAQFNLPPMSTIPNVVAYNPDVQDEEYTIKRTLPPNLPYATIYTTSKYHIQEMNIKKIIISSPPPLDHKKKQQDDFMAIAIYGEHNQLAFCKLGDNKWREFSTPGERISYSLDDAIFYEGKIYGVGSNSRLVEFDLKTSSGSVTDMPHRPKDDPLIQFSGVNNKFLVCSDEGDLLMVVRYWTYTKRSDGDGDGGGGGGGGDDDDDGDDEEEEEEEEYFYKTSRFGLYKLDKRKKKWRRISSLGDSVLVVGLNSSVCMLPFIDGNGKWVRNCIYFCDNNFVYHGEIVGGHDVGVFNLEDERVEELFPNVEFIFPPPVWLFSQNVISY</sequence>
<evidence type="ECO:0000313" key="4">
    <source>
        <dbReference type="Proteomes" id="UP001372338"/>
    </source>
</evidence>
<organism evidence="3 4">
    <name type="scientific">Crotalaria pallida</name>
    <name type="common">Smooth rattlebox</name>
    <name type="synonym">Crotalaria striata</name>
    <dbReference type="NCBI Taxonomy" id="3830"/>
    <lineage>
        <taxon>Eukaryota</taxon>
        <taxon>Viridiplantae</taxon>
        <taxon>Streptophyta</taxon>
        <taxon>Embryophyta</taxon>
        <taxon>Tracheophyta</taxon>
        <taxon>Spermatophyta</taxon>
        <taxon>Magnoliopsida</taxon>
        <taxon>eudicotyledons</taxon>
        <taxon>Gunneridae</taxon>
        <taxon>Pentapetalae</taxon>
        <taxon>rosids</taxon>
        <taxon>fabids</taxon>
        <taxon>Fabales</taxon>
        <taxon>Fabaceae</taxon>
        <taxon>Papilionoideae</taxon>
        <taxon>50 kb inversion clade</taxon>
        <taxon>genistoids sensu lato</taxon>
        <taxon>core genistoids</taxon>
        <taxon>Crotalarieae</taxon>
        <taxon>Crotalaria</taxon>
    </lineage>
</organism>
<evidence type="ECO:0000313" key="3">
    <source>
        <dbReference type="EMBL" id="KAK7252976.1"/>
    </source>
</evidence>
<name>A0AAN9EIU7_CROPI</name>
<proteinExistence type="predicted"/>
<feature type="domain" description="KIB1-4 beta-propeller" evidence="2">
    <location>
        <begin position="85"/>
        <end position="416"/>
    </location>
</feature>
<evidence type="ECO:0000256" key="1">
    <source>
        <dbReference type="SAM" id="MobiDB-lite"/>
    </source>
</evidence>
<reference evidence="3 4" key="1">
    <citation type="submission" date="2024-01" db="EMBL/GenBank/DDBJ databases">
        <title>The genomes of 5 underutilized Papilionoideae crops provide insights into root nodulation and disease resistanc.</title>
        <authorList>
            <person name="Yuan L."/>
        </authorList>
    </citation>
    <scope>NUCLEOTIDE SEQUENCE [LARGE SCALE GENOMIC DNA]</scope>
    <source>
        <strain evidence="3">ZHUSHIDOU_FW_LH</strain>
        <tissue evidence="3">Leaf</tissue>
    </source>
</reference>
<comment type="caution">
    <text evidence="3">The sequence shown here is derived from an EMBL/GenBank/DDBJ whole genome shotgun (WGS) entry which is preliminary data.</text>
</comment>
<dbReference type="InterPro" id="IPR050942">
    <property type="entry name" value="F-box_BR-signaling"/>
</dbReference>
<dbReference type="EMBL" id="JAYWIO010000007">
    <property type="protein sequence ID" value="KAK7252976.1"/>
    <property type="molecule type" value="Genomic_DNA"/>
</dbReference>
<dbReference type="PANTHER" id="PTHR44259">
    <property type="entry name" value="OS07G0183000 PROTEIN-RELATED"/>
    <property type="match status" value="1"/>
</dbReference>
<feature type="compositionally biased region" description="Acidic residues" evidence="1">
    <location>
        <begin position="321"/>
        <end position="335"/>
    </location>
</feature>